<accession>A0A9X1ZV88</accession>
<dbReference type="AlphaFoldDB" id="A0A9X1ZV88"/>
<evidence type="ECO:0000313" key="1">
    <source>
        <dbReference type="EMBL" id="MCL6220761.1"/>
    </source>
</evidence>
<dbReference type="RefSeq" id="WP_249603446.1">
    <property type="nucleotide sequence ID" value="NZ_JAKHSK010000054.1"/>
</dbReference>
<name>A0A9X1ZV88_9FLAO</name>
<keyword evidence="2" id="KW-1185">Reference proteome</keyword>
<dbReference type="Proteomes" id="UP001139521">
    <property type="component" value="Unassembled WGS sequence"/>
</dbReference>
<organism evidence="1 2">
    <name type="scientific">Zunongwangia pacifica</name>
    <dbReference type="NCBI Taxonomy" id="2911062"/>
    <lineage>
        <taxon>Bacteria</taxon>
        <taxon>Pseudomonadati</taxon>
        <taxon>Bacteroidota</taxon>
        <taxon>Flavobacteriia</taxon>
        <taxon>Flavobacteriales</taxon>
        <taxon>Flavobacteriaceae</taxon>
        <taxon>Zunongwangia</taxon>
    </lineage>
</organism>
<gene>
    <name evidence="1" type="ORF">L1967_20915</name>
</gene>
<evidence type="ECO:0000313" key="2">
    <source>
        <dbReference type="Proteomes" id="UP001139521"/>
    </source>
</evidence>
<protein>
    <submittedName>
        <fullName evidence="1">Tail fiber protein</fullName>
    </submittedName>
</protein>
<reference evidence="1" key="1">
    <citation type="submission" date="2022-01" db="EMBL/GenBank/DDBJ databases">
        <title>Genome sequencing of Zunongwangia sp. M21534 genome.</title>
        <authorList>
            <person name="Chen Y."/>
            <person name="Dong C."/>
            <person name="Shao Z."/>
        </authorList>
    </citation>
    <scope>NUCLEOTIDE SEQUENCE</scope>
    <source>
        <strain evidence="1">MCCC M21534</strain>
    </source>
</reference>
<comment type="caution">
    <text evidence="1">The sequence shown here is derived from an EMBL/GenBank/DDBJ whole genome shotgun (WGS) entry which is preliminary data.</text>
</comment>
<proteinExistence type="predicted"/>
<dbReference type="EMBL" id="JAKHSK010000054">
    <property type="protein sequence ID" value="MCL6220761.1"/>
    <property type="molecule type" value="Genomic_DNA"/>
</dbReference>
<sequence length="190" mass="21355">MHINNGGDSYGAILATSSESAFTLFTKSLGRTTYSEVFRLGLKYNSDENNGFISFYRGGNTFGGFLGFSTSGIERLRISQNGKIGIGISTPDEKLTVNGNIHTKEVRVDVEGFSVPDYVFKEDYDLMDIQELQEYVEENQHLPNIPCASEFENQGMNLKQMNLLLLQKIEELTLYVLSLQEQVDQLKSKN</sequence>